<name>A0ACB9E4D3_CICIN</name>
<evidence type="ECO:0000313" key="1">
    <source>
        <dbReference type="EMBL" id="KAI3753849.1"/>
    </source>
</evidence>
<evidence type="ECO:0000313" key="2">
    <source>
        <dbReference type="Proteomes" id="UP001055811"/>
    </source>
</evidence>
<keyword evidence="2" id="KW-1185">Reference proteome</keyword>
<gene>
    <name evidence="1" type="ORF">L2E82_25913</name>
</gene>
<reference evidence="2" key="1">
    <citation type="journal article" date="2022" name="Mol. Ecol. Resour.">
        <title>The genomes of chicory, endive, great burdock and yacon provide insights into Asteraceae palaeo-polyploidization history and plant inulin production.</title>
        <authorList>
            <person name="Fan W."/>
            <person name="Wang S."/>
            <person name="Wang H."/>
            <person name="Wang A."/>
            <person name="Jiang F."/>
            <person name="Liu H."/>
            <person name="Zhao H."/>
            <person name="Xu D."/>
            <person name="Zhang Y."/>
        </authorList>
    </citation>
    <scope>NUCLEOTIDE SEQUENCE [LARGE SCALE GENOMIC DNA]</scope>
    <source>
        <strain evidence="2">cv. Punajuju</strain>
    </source>
</reference>
<dbReference type="EMBL" id="CM042012">
    <property type="protein sequence ID" value="KAI3753849.1"/>
    <property type="molecule type" value="Genomic_DNA"/>
</dbReference>
<reference evidence="1 2" key="2">
    <citation type="journal article" date="2022" name="Mol. Ecol. Resour.">
        <title>The genomes of chicory, endive, great burdock and yacon provide insights into Asteraceae paleo-polyploidization history and plant inulin production.</title>
        <authorList>
            <person name="Fan W."/>
            <person name="Wang S."/>
            <person name="Wang H."/>
            <person name="Wang A."/>
            <person name="Jiang F."/>
            <person name="Liu H."/>
            <person name="Zhao H."/>
            <person name="Xu D."/>
            <person name="Zhang Y."/>
        </authorList>
    </citation>
    <scope>NUCLEOTIDE SEQUENCE [LARGE SCALE GENOMIC DNA]</scope>
    <source>
        <strain evidence="2">cv. Punajuju</strain>
        <tissue evidence="1">Leaves</tissue>
    </source>
</reference>
<proteinExistence type="predicted"/>
<accession>A0ACB9E4D3</accession>
<comment type="caution">
    <text evidence="1">The sequence shown here is derived from an EMBL/GenBank/DDBJ whole genome shotgun (WGS) entry which is preliminary data.</text>
</comment>
<protein>
    <submittedName>
        <fullName evidence="1">Uncharacterized protein</fullName>
    </submittedName>
</protein>
<sequence>MLYISWCDHCHRDPKGLLAGGKDGTSSTDFSDHLPDKLTHTIAQGKEVEVGLVSVADSHGDIDDDGSEDGGEENDGNNSLKQYSTRRYDASKDYDVDASKDYEMAAAIPEVDFPMDEHLIADSMVEHTKIMNQHVSSSSTTQLLTFAMGLPVQMPTLETFLQRHCLKILFK</sequence>
<dbReference type="Proteomes" id="UP001055811">
    <property type="component" value="Linkage Group LG04"/>
</dbReference>
<organism evidence="1 2">
    <name type="scientific">Cichorium intybus</name>
    <name type="common">Chicory</name>
    <dbReference type="NCBI Taxonomy" id="13427"/>
    <lineage>
        <taxon>Eukaryota</taxon>
        <taxon>Viridiplantae</taxon>
        <taxon>Streptophyta</taxon>
        <taxon>Embryophyta</taxon>
        <taxon>Tracheophyta</taxon>
        <taxon>Spermatophyta</taxon>
        <taxon>Magnoliopsida</taxon>
        <taxon>eudicotyledons</taxon>
        <taxon>Gunneridae</taxon>
        <taxon>Pentapetalae</taxon>
        <taxon>asterids</taxon>
        <taxon>campanulids</taxon>
        <taxon>Asterales</taxon>
        <taxon>Asteraceae</taxon>
        <taxon>Cichorioideae</taxon>
        <taxon>Cichorieae</taxon>
        <taxon>Cichoriinae</taxon>
        <taxon>Cichorium</taxon>
    </lineage>
</organism>